<dbReference type="PROSITE" id="PS50217">
    <property type="entry name" value="BZIP"/>
    <property type="match status" value="1"/>
</dbReference>
<proteinExistence type="predicted"/>
<dbReference type="PROSITE" id="PS00036">
    <property type="entry name" value="BZIP_BASIC"/>
    <property type="match status" value="1"/>
</dbReference>
<dbReference type="InterPro" id="IPR004827">
    <property type="entry name" value="bZIP"/>
</dbReference>
<gene>
    <name evidence="3" type="ORF">C0Q70_01909</name>
</gene>
<reference evidence="3 4" key="1">
    <citation type="submission" date="2018-04" db="EMBL/GenBank/DDBJ databases">
        <title>The genome of golden apple snail Pomacea canaliculata provides insight into stress tolerance and invasive adaptation.</title>
        <authorList>
            <person name="Liu C."/>
            <person name="Liu B."/>
            <person name="Ren Y."/>
            <person name="Zhang Y."/>
            <person name="Wang H."/>
            <person name="Li S."/>
            <person name="Jiang F."/>
            <person name="Yin L."/>
            <person name="Zhang G."/>
            <person name="Qian W."/>
            <person name="Fan W."/>
        </authorList>
    </citation>
    <scope>NUCLEOTIDE SEQUENCE [LARGE SCALE GENOMIC DNA]</scope>
    <source>
        <strain evidence="3">SZHN2017</strain>
        <tissue evidence="3">Muscle</tissue>
    </source>
</reference>
<comment type="caution">
    <text evidence="3">The sequence shown here is derived from an EMBL/GenBank/DDBJ whole genome shotgun (WGS) entry which is preliminary data.</text>
</comment>
<dbReference type="Proteomes" id="UP000245119">
    <property type="component" value="Linkage Group LG1"/>
</dbReference>
<feature type="region of interest" description="Disordered" evidence="1">
    <location>
        <begin position="127"/>
        <end position="180"/>
    </location>
</feature>
<dbReference type="AlphaFoldDB" id="A0A2T7Q0T3"/>
<evidence type="ECO:0000313" key="4">
    <source>
        <dbReference type="Proteomes" id="UP000245119"/>
    </source>
</evidence>
<dbReference type="Gene3D" id="1.20.5.170">
    <property type="match status" value="1"/>
</dbReference>
<dbReference type="CDD" id="cd14686">
    <property type="entry name" value="bZIP"/>
    <property type="match status" value="1"/>
</dbReference>
<evidence type="ECO:0000256" key="1">
    <source>
        <dbReference type="SAM" id="MobiDB-lite"/>
    </source>
</evidence>
<dbReference type="EMBL" id="PZQS01000001">
    <property type="protein sequence ID" value="PVD39281.1"/>
    <property type="molecule type" value="Genomic_DNA"/>
</dbReference>
<sequence length="335" mass="37926">MDDGKNGLLSVLREKRKSEESEEDLPEDLSLKKQCTEMSDEETSRQLERRRRNKEAAEKSRKKRKEEFEKLQSENVRLSQEKCELAAMISALKEMLAKEHQDNKELQMKNDTLKRWIAKRAQELGLNKHSIMQRKETQPQRNGDNETCYSSDEASLDEAPTPSSKEASPLKENAQSLPRVAQKVERNVPVLTTTATKVKPMLHTPWIVGENDMAVPEKQTRLKMKQDENQENMTAHKVQSQEHINVPGDKYLYLPDGRVLIVQGSVLQTPSPPPSPPQPQSMPFYMPYNIGSQKPVLGGDTQESLMGSPNVLDSNSKAAIEALLKLGYEVKISHG</sequence>
<keyword evidence="4" id="KW-1185">Reference proteome</keyword>
<accession>A0A2T7Q0T3</accession>
<dbReference type="GO" id="GO:0003700">
    <property type="term" value="F:DNA-binding transcription factor activity"/>
    <property type="evidence" value="ECO:0007669"/>
    <property type="project" value="InterPro"/>
</dbReference>
<feature type="compositionally biased region" description="Polar residues" evidence="1">
    <location>
        <begin position="139"/>
        <end position="153"/>
    </location>
</feature>
<feature type="compositionally biased region" description="Basic and acidic residues" evidence="1">
    <location>
        <begin position="54"/>
        <end position="72"/>
    </location>
</feature>
<evidence type="ECO:0000259" key="2">
    <source>
        <dbReference type="PROSITE" id="PS50217"/>
    </source>
</evidence>
<protein>
    <recommendedName>
        <fullName evidence="2">BZIP domain-containing protein</fullName>
    </recommendedName>
</protein>
<name>A0A2T7Q0T3_POMCA</name>
<organism evidence="3 4">
    <name type="scientific">Pomacea canaliculata</name>
    <name type="common">Golden apple snail</name>
    <dbReference type="NCBI Taxonomy" id="400727"/>
    <lineage>
        <taxon>Eukaryota</taxon>
        <taxon>Metazoa</taxon>
        <taxon>Spiralia</taxon>
        <taxon>Lophotrochozoa</taxon>
        <taxon>Mollusca</taxon>
        <taxon>Gastropoda</taxon>
        <taxon>Caenogastropoda</taxon>
        <taxon>Architaenioglossa</taxon>
        <taxon>Ampullarioidea</taxon>
        <taxon>Ampullariidae</taxon>
        <taxon>Pomacea</taxon>
    </lineage>
</organism>
<feature type="domain" description="BZIP" evidence="2">
    <location>
        <begin position="43"/>
        <end position="106"/>
    </location>
</feature>
<evidence type="ECO:0000313" key="3">
    <source>
        <dbReference type="EMBL" id="PVD39281.1"/>
    </source>
</evidence>
<dbReference type="SUPFAM" id="SSF57959">
    <property type="entry name" value="Leucine zipper domain"/>
    <property type="match status" value="1"/>
</dbReference>
<feature type="region of interest" description="Disordered" evidence="1">
    <location>
        <begin position="1"/>
        <end position="79"/>
    </location>
</feature>
<dbReference type="InterPro" id="IPR046347">
    <property type="entry name" value="bZIP_sf"/>
</dbReference>
<dbReference type="Pfam" id="PF07716">
    <property type="entry name" value="bZIP_2"/>
    <property type="match status" value="1"/>
</dbReference>